<gene>
    <name evidence="4" type="ORF">VO63_33320</name>
</gene>
<comment type="caution">
    <text evidence="4">The sequence shown here is derived from an EMBL/GenBank/DDBJ whole genome shotgun (WGS) entry which is preliminary data.</text>
</comment>
<evidence type="ECO:0000256" key="1">
    <source>
        <dbReference type="ARBA" id="ARBA00022729"/>
    </source>
</evidence>
<dbReference type="PANTHER" id="PTHR30570:SF1">
    <property type="entry name" value="PHOSPHATE-BINDING PROTEIN PSTS"/>
    <property type="match status" value="1"/>
</dbReference>
<evidence type="ECO:0000313" key="5">
    <source>
        <dbReference type="Proteomes" id="UP000265325"/>
    </source>
</evidence>
<dbReference type="EMBL" id="LAQS01000085">
    <property type="protein sequence ID" value="KKZ69633.1"/>
    <property type="molecule type" value="Genomic_DNA"/>
</dbReference>
<dbReference type="AlphaFoldDB" id="A0A2P2GDR2"/>
<dbReference type="PANTHER" id="PTHR30570">
    <property type="entry name" value="PERIPLASMIC PHOSPHATE BINDING COMPONENT OF PHOSPHATE ABC TRANSPORTER"/>
    <property type="match status" value="1"/>
</dbReference>
<name>A0A2P2GDR2_STREW</name>
<dbReference type="InterPro" id="IPR050811">
    <property type="entry name" value="Phosphate_ABC_transporter"/>
</dbReference>
<keyword evidence="2" id="KW-0472">Membrane</keyword>
<evidence type="ECO:0000259" key="3">
    <source>
        <dbReference type="Pfam" id="PF12849"/>
    </source>
</evidence>
<evidence type="ECO:0000313" key="4">
    <source>
        <dbReference type="EMBL" id="KKZ69633.1"/>
    </source>
</evidence>
<dbReference type="Gene3D" id="3.40.190.10">
    <property type="entry name" value="Periplasmic binding protein-like II"/>
    <property type="match status" value="2"/>
</dbReference>
<dbReference type="Pfam" id="PF12849">
    <property type="entry name" value="PBP_like_2"/>
    <property type="match status" value="1"/>
</dbReference>
<dbReference type="Proteomes" id="UP000265325">
    <property type="component" value="Unassembled WGS sequence"/>
</dbReference>
<evidence type="ECO:0000256" key="2">
    <source>
        <dbReference type="SAM" id="Phobius"/>
    </source>
</evidence>
<proteinExistence type="predicted"/>
<keyword evidence="2" id="KW-0812">Transmembrane</keyword>
<feature type="transmembrane region" description="Helical" evidence="2">
    <location>
        <begin position="186"/>
        <end position="204"/>
    </location>
</feature>
<feature type="domain" description="PBP" evidence="3">
    <location>
        <begin position="213"/>
        <end position="411"/>
    </location>
</feature>
<dbReference type="RefSeq" id="WP_046911865.1">
    <property type="nucleotide sequence ID" value="NZ_BAAAXG010000026.1"/>
</dbReference>
<accession>A0A2P2GDR2</accession>
<dbReference type="OrthoDB" id="9790048at2"/>
<keyword evidence="1" id="KW-0732">Signal</keyword>
<dbReference type="SUPFAM" id="SSF53850">
    <property type="entry name" value="Periplasmic binding protein-like II"/>
    <property type="match status" value="1"/>
</dbReference>
<keyword evidence="2" id="KW-1133">Transmembrane helix</keyword>
<organism evidence="4 5">
    <name type="scientific">Streptomyces showdoensis</name>
    <dbReference type="NCBI Taxonomy" id="68268"/>
    <lineage>
        <taxon>Bacteria</taxon>
        <taxon>Bacillati</taxon>
        <taxon>Actinomycetota</taxon>
        <taxon>Actinomycetes</taxon>
        <taxon>Kitasatosporales</taxon>
        <taxon>Streptomycetaceae</taxon>
        <taxon>Streptomyces</taxon>
    </lineage>
</organism>
<keyword evidence="5" id="KW-1185">Reference proteome</keyword>
<dbReference type="InterPro" id="IPR024370">
    <property type="entry name" value="PBP_domain"/>
</dbReference>
<feature type="transmembrane region" description="Helical" evidence="2">
    <location>
        <begin position="6"/>
        <end position="28"/>
    </location>
</feature>
<reference evidence="4 5" key="1">
    <citation type="submission" date="2015-05" db="EMBL/GenBank/DDBJ databases">
        <title>Draft Genome assembly of Streptomyces showdoensis.</title>
        <authorList>
            <person name="Thapa K.K."/>
            <person name="Metsa-Ketela M."/>
        </authorList>
    </citation>
    <scope>NUCLEOTIDE SEQUENCE [LARGE SCALE GENOMIC DNA]</scope>
    <source>
        <strain evidence="4 5">ATCC 15227</strain>
    </source>
</reference>
<protein>
    <submittedName>
        <fullName evidence="4">Phosphate ABC transporter substrate-binding protein</fullName>
    </submittedName>
</protein>
<sequence>MDWVSPENVIAVVTALLGVVVTFGVLVIERRVPRRKRIGYRVQLDTPVGERDNPDVGLFHGQPDMADATLVLLRIENDGAVSIGREDYQLEEHGLTVEFGPRRVRAVAATEAPFTGAALSHGGSQVRLPKVPLNRGQYFKLLALLTGGPVDTPVTISGGIRDGDIHTNHSTTLDDTPPTFSRAARAVTVVLTACVMVLATIIVIRDDAPPPMGCAHGTLTVTGSTAFAPVLRDLARQYEEDCEDATVLVDVHGSTAGIRELAERGAEAGKTAPSLIALSDGRKPDGYPQLRENMVAVSLFTLVLNDDVPVRDLSLDAVRRIYRGDVVNWSQLGGPDLAVRLVSRDANSGTREVFQRRVLGRNEPANSSRDCTHKDDTEATVVRCELDSTDQVLATVAALPGAIGYTELRSGSGLKGLHRIAIDGRHPNVDEIGSSPYPYREIEYAYTWGVPPADSLTSSFLTFLSRGGGQSVISTHGHLPCATPKGLKICGEG</sequence>